<accession>A0A2H0UJG8</accession>
<dbReference type="SUPFAM" id="SSF46561">
    <property type="entry name" value="Ribosomal protein L29 (L29p)"/>
    <property type="match status" value="1"/>
</dbReference>
<gene>
    <name evidence="5 6" type="primary">rpmC</name>
    <name evidence="6" type="ORF">COU13_00245</name>
</gene>
<dbReference type="Gene3D" id="1.10.287.310">
    <property type="match status" value="1"/>
</dbReference>
<dbReference type="Proteomes" id="UP000230706">
    <property type="component" value="Unassembled WGS sequence"/>
</dbReference>
<keyword evidence="3 5" id="KW-0687">Ribonucleoprotein</keyword>
<protein>
    <recommendedName>
        <fullName evidence="4 5">Large ribosomal subunit protein uL29</fullName>
    </recommendedName>
</protein>
<dbReference type="EMBL" id="PFBF01000004">
    <property type="protein sequence ID" value="PIR86547.1"/>
    <property type="molecule type" value="Genomic_DNA"/>
</dbReference>
<organism evidence="6 7">
    <name type="scientific">Candidatus Kaiserbacteria bacterium CG10_big_fil_rev_8_21_14_0_10_43_70</name>
    <dbReference type="NCBI Taxonomy" id="1974605"/>
    <lineage>
        <taxon>Bacteria</taxon>
        <taxon>Candidatus Kaiseribacteriota</taxon>
    </lineage>
</organism>
<evidence type="ECO:0000256" key="3">
    <source>
        <dbReference type="ARBA" id="ARBA00023274"/>
    </source>
</evidence>
<dbReference type="InterPro" id="IPR036049">
    <property type="entry name" value="Ribosomal_uL29_sf"/>
</dbReference>
<comment type="similarity">
    <text evidence="1 5">Belongs to the universal ribosomal protein uL29 family.</text>
</comment>
<evidence type="ECO:0000256" key="2">
    <source>
        <dbReference type="ARBA" id="ARBA00022980"/>
    </source>
</evidence>
<dbReference type="HAMAP" id="MF_00374">
    <property type="entry name" value="Ribosomal_uL29"/>
    <property type="match status" value="1"/>
</dbReference>
<dbReference type="Pfam" id="PF00831">
    <property type="entry name" value="Ribosomal_L29"/>
    <property type="match status" value="1"/>
</dbReference>
<dbReference type="GO" id="GO:0003735">
    <property type="term" value="F:structural constituent of ribosome"/>
    <property type="evidence" value="ECO:0007669"/>
    <property type="project" value="InterPro"/>
</dbReference>
<dbReference type="InterPro" id="IPR001854">
    <property type="entry name" value="Ribosomal_uL29"/>
</dbReference>
<reference evidence="7" key="1">
    <citation type="submission" date="2017-09" db="EMBL/GenBank/DDBJ databases">
        <title>Depth-based differentiation of microbial function through sediment-hosted aquifers and enrichment of novel symbionts in the deep terrestrial subsurface.</title>
        <authorList>
            <person name="Probst A.J."/>
            <person name="Ladd B."/>
            <person name="Jarett J.K."/>
            <person name="Geller-Mcgrath D.E."/>
            <person name="Sieber C.M.K."/>
            <person name="Emerson J.B."/>
            <person name="Anantharaman K."/>
            <person name="Thomas B.C."/>
            <person name="Malmstrom R."/>
            <person name="Stieglmeier M."/>
            <person name="Klingl A."/>
            <person name="Woyke T."/>
            <person name="Ryan C.M."/>
            <person name="Banfield J.F."/>
        </authorList>
    </citation>
    <scope>NUCLEOTIDE SEQUENCE [LARGE SCALE GENOMIC DNA]</scope>
</reference>
<sequence>MADMKEIRKKSDSDLMKILKEKRDALRDFRFAGAGGRTRNVREGRALRHEIAQILTALNEKMLASDSEDE</sequence>
<evidence type="ECO:0000256" key="4">
    <source>
        <dbReference type="ARBA" id="ARBA00035204"/>
    </source>
</evidence>
<name>A0A2H0UJG8_9BACT</name>
<dbReference type="GO" id="GO:0005840">
    <property type="term" value="C:ribosome"/>
    <property type="evidence" value="ECO:0007669"/>
    <property type="project" value="UniProtKB-KW"/>
</dbReference>
<evidence type="ECO:0000256" key="5">
    <source>
        <dbReference type="HAMAP-Rule" id="MF_00374"/>
    </source>
</evidence>
<evidence type="ECO:0000256" key="1">
    <source>
        <dbReference type="ARBA" id="ARBA00009254"/>
    </source>
</evidence>
<proteinExistence type="inferred from homology"/>
<dbReference type="GO" id="GO:0006412">
    <property type="term" value="P:translation"/>
    <property type="evidence" value="ECO:0007669"/>
    <property type="project" value="UniProtKB-UniRule"/>
</dbReference>
<dbReference type="GO" id="GO:1990904">
    <property type="term" value="C:ribonucleoprotein complex"/>
    <property type="evidence" value="ECO:0007669"/>
    <property type="project" value="UniProtKB-KW"/>
</dbReference>
<dbReference type="NCBIfam" id="TIGR00012">
    <property type="entry name" value="L29"/>
    <property type="match status" value="1"/>
</dbReference>
<comment type="caution">
    <text evidence="6">The sequence shown here is derived from an EMBL/GenBank/DDBJ whole genome shotgun (WGS) entry which is preliminary data.</text>
</comment>
<dbReference type="AlphaFoldDB" id="A0A2H0UJG8"/>
<keyword evidence="2 5" id="KW-0689">Ribosomal protein</keyword>
<evidence type="ECO:0000313" key="7">
    <source>
        <dbReference type="Proteomes" id="UP000230706"/>
    </source>
</evidence>
<evidence type="ECO:0000313" key="6">
    <source>
        <dbReference type="EMBL" id="PIR86547.1"/>
    </source>
</evidence>
<dbReference type="CDD" id="cd00427">
    <property type="entry name" value="Ribosomal_L29_HIP"/>
    <property type="match status" value="1"/>
</dbReference>